<organism evidence="5 6">
    <name type="scientific">Aeromicrobium phoceense</name>
    <dbReference type="NCBI Taxonomy" id="2754045"/>
    <lineage>
        <taxon>Bacteria</taxon>
        <taxon>Bacillati</taxon>
        <taxon>Actinomycetota</taxon>
        <taxon>Actinomycetes</taxon>
        <taxon>Propionibacteriales</taxon>
        <taxon>Nocardioidaceae</taxon>
        <taxon>Aeromicrobium</taxon>
    </lineage>
</organism>
<gene>
    <name evidence="5" type="ORF">H1W00_02635</name>
</gene>
<name>A0A838XKE0_9ACTN</name>
<dbReference type="Pfam" id="PF01381">
    <property type="entry name" value="HTH_3"/>
    <property type="match status" value="1"/>
</dbReference>
<keyword evidence="3" id="KW-0804">Transcription</keyword>
<keyword evidence="6" id="KW-1185">Reference proteome</keyword>
<evidence type="ECO:0000256" key="2">
    <source>
        <dbReference type="ARBA" id="ARBA00023125"/>
    </source>
</evidence>
<dbReference type="Proteomes" id="UP000550354">
    <property type="component" value="Unassembled WGS sequence"/>
</dbReference>
<dbReference type="AlphaFoldDB" id="A0A838XKE0"/>
<dbReference type="Gene3D" id="2.60.120.10">
    <property type="entry name" value="Jelly Rolls"/>
    <property type="match status" value="1"/>
</dbReference>
<dbReference type="SUPFAM" id="SSF51182">
    <property type="entry name" value="RmlC-like cupins"/>
    <property type="match status" value="1"/>
</dbReference>
<evidence type="ECO:0000256" key="1">
    <source>
        <dbReference type="ARBA" id="ARBA00023015"/>
    </source>
</evidence>
<dbReference type="PROSITE" id="PS50943">
    <property type="entry name" value="HTH_CROC1"/>
    <property type="match status" value="1"/>
</dbReference>
<dbReference type="GO" id="GO:0005829">
    <property type="term" value="C:cytosol"/>
    <property type="evidence" value="ECO:0007669"/>
    <property type="project" value="TreeGrafter"/>
</dbReference>
<evidence type="ECO:0000256" key="3">
    <source>
        <dbReference type="ARBA" id="ARBA00023163"/>
    </source>
</evidence>
<feature type="domain" description="HTH cro/C1-type" evidence="4">
    <location>
        <begin position="28"/>
        <end position="82"/>
    </location>
</feature>
<dbReference type="InterPro" id="IPR013096">
    <property type="entry name" value="Cupin_2"/>
</dbReference>
<reference evidence="5 6" key="1">
    <citation type="submission" date="2020-07" db="EMBL/GenBank/DDBJ databases">
        <title>Draft genome and description of Aeromicrobium phoceense strain Marseille-Q0843 isolated from healthy skin swab.</title>
        <authorList>
            <person name="Boxberger M."/>
            <person name="La Scola B."/>
        </authorList>
    </citation>
    <scope>NUCLEOTIDE SEQUENCE [LARGE SCALE GENOMIC DNA]</scope>
    <source>
        <strain evidence="5 6">Marseille-Q0843</strain>
    </source>
</reference>
<dbReference type="Pfam" id="PF07883">
    <property type="entry name" value="Cupin_2"/>
    <property type="match status" value="1"/>
</dbReference>
<evidence type="ECO:0000259" key="4">
    <source>
        <dbReference type="PROSITE" id="PS50943"/>
    </source>
</evidence>
<dbReference type="InterPro" id="IPR010982">
    <property type="entry name" value="Lambda_DNA-bd_dom_sf"/>
</dbReference>
<dbReference type="SUPFAM" id="SSF47413">
    <property type="entry name" value="lambda repressor-like DNA-binding domains"/>
    <property type="match status" value="1"/>
</dbReference>
<keyword evidence="1" id="KW-0805">Transcription regulation</keyword>
<dbReference type="InterPro" id="IPR014710">
    <property type="entry name" value="RmlC-like_jellyroll"/>
</dbReference>
<evidence type="ECO:0000313" key="6">
    <source>
        <dbReference type="Proteomes" id="UP000550354"/>
    </source>
</evidence>
<dbReference type="Gene3D" id="1.10.260.40">
    <property type="entry name" value="lambda repressor-like DNA-binding domains"/>
    <property type="match status" value="1"/>
</dbReference>
<sequence length="204" mass="21994">MDSPRPTDPADGDGELNQEFLVLVGRRIREARNELRLTMQQLADQSGISRRLLTQIEHGQANPSLVAITRIARQLGTDFTTLLAPDDSAAALESVSAADHVLVWSTSGGSSAHLLVASSGSRTADLWSWTLQPGDSYIGRADPDGSQELFHVLEGELTIGVDGDRHALAAGTSCRLLSDRPYEYANDSSEPTRFIRTVVLAARA</sequence>
<keyword evidence="2" id="KW-0238">DNA-binding</keyword>
<dbReference type="InterPro" id="IPR001387">
    <property type="entry name" value="Cro/C1-type_HTH"/>
</dbReference>
<dbReference type="InterPro" id="IPR011051">
    <property type="entry name" value="RmlC_Cupin_sf"/>
</dbReference>
<dbReference type="EMBL" id="JACEOG010000001">
    <property type="protein sequence ID" value="MBA4607364.1"/>
    <property type="molecule type" value="Genomic_DNA"/>
</dbReference>
<dbReference type="RefSeq" id="WP_181753367.1">
    <property type="nucleotide sequence ID" value="NZ_JACEOG010000001.1"/>
</dbReference>
<dbReference type="CDD" id="cd02209">
    <property type="entry name" value="cupin_XRE_C"/>
    <property type="match status" value="1"/>
</dbReference>
<comment type="caution">
    <text evidence="5">The sequence shown here is derived from an EMBL/GenBank/DDBJ whole genome shotgun (WGS) entry which is preliminary data.</text>
</comment>
<dbReference type="PANTHER" id="PTHR46797">
    <property type="entry name" value="HTH-TYPE TRANSCRIPTIONAL REGULATOR"/>
    <property type="match status" value="1"/>
</dbReference>
<dbReference type="SMART" id="SM00530">
    <property type="entry name" value="HTH_XRE"/>
    <property type="match status" value="1"/>
</dbReference>
<dbReference type="GO" id="GO:0003700">
    <property type="term" value="F:DNA-binding transcription factor activity"/>
    <property type="evidence" value="ECO:0007669"/>
    <property type="project" value="TreeGrafter"/>
</dbReference>
<dbReference type="GO" id="GO:0003677">
    <property type="term" value="F:DNA binding"/>
    <property type="evidence" value="ECO:0007669"/>
    <property type="project" value="UniProtKB-KW"/>
</dbReference>
<dbReference type="PANTHER" id="PTHR46797:SF23">
    <property type="entry name" value="HTH-TYPE TRANSCRIPTIONAL REGULATOR SUTR"/>
    <property type="match status" value="1"/>
</dbReference>
<proteinExistence type="predicted"/>
<dbReference type="CDD" id="cd00093">
    <property type="entry name" value="HTH_XRE"/>
    <property type="match status" value="1"/>
</dbReference>
<protein>
    <submittedName>
        <fullName evidence="5">Helix-turn-helix transcriptional regulator</fullName>
    </submittedName>
</protein>
<accession>A0A838XKE0</accession>
<dbReference type="InterPro" id="IPR050807">
    <property type="entry name" value="TransReg_Diox_bact_type"/>
</dbReference>
<evidence type="ECO:0000313" key="5">
    <source>
        <dbReference type="EMBL" id="MBA4607364.1"/>
    </source>
</evidence>